<evidence type="ECO:0000256" key="2">
    <source>
        <dbReference type="ARBA" id="ARBA00022475"/>
    </source>
</evidence>
<keyword evidence="9" id="KW-1185">Reference proteome</keyword>
<gene>
    <name evidence="8" type="ordered locus">Hore_03700</name>
</gene>
<dbReference type="AlphaFoldDB" id="B8D1Q3"/>
<feature type="transmembrane region" description="Helical" evidence="6">
    <location>
        <begin position="300"/>
        <end position="323"/>
    </location>
</feature>
<dbReference type="Pfam" id="PF12698">
    <property type="entry name" value="ABC2_membrane_3"/>
    <property type="match status" value="1"/>
</dbReference>
<feature type="transmembrane region" description="Helical" evidence="6">
    <location>
        <begin position="219"/>
        <end position="244"/>
    </location>
</feature>
<keyword evidence="5 6" id="KW-0472">Membrane</keyword>
<evidence type="ECO:0000256" key="1">
    <source>
        <dbReference type="ARBA" id="ARBA00004651"/>
    </source>
</evidence>
<feature type="transmembrane region" description="Helical" evidence="6">
    <location>
        <begin position="21"/>
        <end position="40"/>
    </location>
</feature>
<dbReference type="KEGG" id="hor:Hore_03700"/>
<comment type="subcellular location">
    <subcellularLocation>
        <location evidence="1">Cell membrane</location>
        <topology evidence="1">Multi-pass membrane protein</topology>
    </subcellularLocation>
</comment>
<dbReference type="RefSeq" id="WP_012635318.1">
    <property type="nucleotide sequence ID" value="NC_011899.1"/>
</dbReference>
<dbReference type="PANTHER" id="PTHR30294">
    <property type="entry name" value="MEMBRANE COMPONENT OF ABC TRANSPORTER YHHJ-RELATED"/>
    <property type="match status" value="1"/>
</dbReference>
<feature type="transmembrane region" description="Helical" evidence="6">
    <location>
        <begin position="256"/>
        <end position="280"/>
    </location>
</feature>
<keyword evidence="4 6" id="KW-1133">Transmembrane helix</keyword>
<accession>B8D1Q3</accession>
<evidence type="ECO:0000256" key="3">
    <source>
        <dbReference type="ARBA" id="ARBA00022692"/>
    </source>
</evidence>
<reference evidence="8 9" key="1">
    <citation type="journal article" date="2009" name="PLoS ONE">
        <title>Genome analysis of the anaerobic thermohalophilic bacterium Halothermothrix orenii.</title>
        <authorList>
            <person name="Mavromatis K."/>
            <person name="Ivanova N."/>
            <person name="Anderson I."/>
            <person name="Lykidis A."/>
            <person name="Hooper S.D."/>
            <person name="Sun H."/>
            <person name="Kunin V."/>
            <person name="Lapidus A."/>
            <person name="Hugenholtz P."/>
            <person name="Patel B."/>
            <person name="Kyrpides N.C."/>
        </authorList>
    </citation>
    <scope>NUCLEOTIDE SEQUENCE [LARGE SCALE GENOMIC DNA]</scope>
    <source>
        <strain evidence="9">H 168 / OCM 544 / DSM 9562</strain>
    </source>
</reference>
<dbReference type="EMBL" id="CP001098">
    <property type="protein sequence ID" value="ACL69130.1"/>
    <property type="molecule type" value="Genomic_DNA"/>
</dbReference>
<dbReference type="InterPro" id="IPR013525">
    <property type="entry name" value="ABC2_TM"/>
</dbReference>
<feature type="transmembrane region" description="Helical" evidence="6">
    <location>
        <begin position="146"/>
        <end position="168"/>
    </location>
</feature>
<dbReference type="GO" id="GO:0140359">
    <property type="term" value="F:ABC-type transporter activity"/>
    <property type="evidence" value="ECO:0007669"/>
    <property type="project" value="InterPro"/>
</dbReference>
<feature type="domain" description="ABC-2 type transporter transmembrane" evidence="7">
    <location>
        <begin position="22"/>
        <end position="321"/>
    </location>
</feature>
<dbReference type="STRING" id="373903.Hore_03700"/>
<dbReference type="OrthoDB" id="2162283at2"/>
<evidence type="ECO:0000256" key="6">
    <source>
        <dbReference type="SAM" id="Phobius"/>
    </source>
</evidence>
<keyword evidence="2" id="KW-1003">Cell membrane</keyword>
<feature type="transmembrane region" description="Helical" evidence="6">
    <location>
        <begin position="189"/>
        <end position="213"/>
    </location>
</feature>
<proteinExistence type="predicted"/>
<evidence type="ECO:0000313" key="9">
    <source>
        <dbReference type="Proteomes" id="UP000000719"/>
    </source>
</evidence>
<evidence type="ECO:0000256" key="4">
    <source>
        <dbReference type="ARBA" id="ARBA00022989"/>
    </source>
</evidence>
<evidence type="ECO:0000259" key="7">
    <source>
        <dbReference type="Pfam" id="PF12698"/>
    </source>
</evidence>
<protein>
    <submittedName>
        <fullName evidence="8">ABC-2 type transporter</fullName>
    </submittedName>
</protein>
<dbReference type="PANTHER" id="PTHR30294:SF29">
    <property type="entry name" value="MULTIDRUG ABC TRANSPORTER PERMEASE YBHS-RELATED"/>
    <property type="match status" value="1"/>
</dbReference>
<keyword evidence="3 6" id="KW-0812">Transmembrane</keyword>
<dbReference type="eggNOG" id="COG0842">
    <property type="taxonomic scope" value="Bacteria"/>
</dbReference>
<sequence>MFKKIINLIKKDLINGLRNNMVIYMLLFPLVLALGMSFFIPSVTEVEVTIAVDSGVDQWVINRLEDYGKVELYDSPEAVKERVKRLDDISGIIKDEDEYVVLIEGNEPEETVDMARAVMNMVLSDEQPADFKYKSLNKETSMMQEVMGSILMLTAILVSGLVIGMNIIDEKETGVINALTVSPLKLRDFIISHTTVALISGIIISVLSLLILVGTSINYIQVILGTICTMGIGIAWGFLIGGIADNLMSGIAVIKGTMLFLIGIPIGSIFVPANFRWILYPFPNYWAFQVYRNILNGGKQWVSFSSSAWITLAFGLILLLALSPMLKKRLNLK</sequence>
<evidence type="ECO:0000313" key="8">
    <source>
        <dbReference type="EMBL" id="ACL69130.1"/>
    </source>
</evidence>
<evidence type="ECO:0000256" key="5">
    <source>
        <dbReference type="ARBA" id="ARBA00023136"/>
    </source>
</evidence>
<dbReference type="GO" id="GO:0005886">
    <property type="term" value="C:plasma membrane"/>
    <property type="evidence" value="ECO:0007669"/>
    <property type="project" value="UniProtKB-SubCell"/>
</dbReference>
<dbReference type="InterPro" id="IPR051449">
    <property type="entry name" value="ABC-2_transporter_component"/>
</dbReference>
<name>B8D1Q3_HALOH</name>
<dbReference type="HOGENOM" id="CLU_066869_0_0_9"/>
<organism evidence="8 9">
    <name type="scientific">Halothermothrix orenii (strain H 168 / OCM 544 / DSM 9562)</name>
    <dbReference type="NCBI Taxonomy" id="373903"/>
    <lineage>
        <taxon>Bacteria</taxon>
        <taxon>Bacillati</taxon>
        <taxon>Bacillota</taxon>
        <taxon>Clostridia</taxon>
        <taxon>Halanaerobiales</taxon>
        <taxon>Halothermotrichaceae</taxon>
        <taxon>Halothermothrix</taxon>
    </lineage>
</organism>
<dbReference type="Proteomes" id="UP000000719">
    <property type="component" value="Chromosome"/>
</dbReference>